<dbReference type="Proteomes" id="UP001159363">
    <property type="component" value="Chromosome 8"/>
</dbReference>
<accession>A0ABQ9GS73</accession>
<sequence length="863" mass="95542">MNCTSNSETGLTSSKKNQNVRDCDILLQQPPGETSCKIRHCKEGPDVFPHPTSSQGRSQPLVVHSTALSVLIDTDSGNKTHAGSVQLALSNMENISQQIDKLLSCTSSLAAPDMVPRQTTADIRHAAGCGEVLQGKLVLAEYCTSSVHTAGASKLVLAECCTFSVHAAGASNHRAALGKLSVFRPLTSEQQGAHYTRPVASAAELHFTGGRPKWATVAEWLTCSPSTKANRVQTPPGSLRNFTSGNRASRCCWLAGFLEDLPFAQSLHSSGSPYLTHITLTGSQDLDRAPYCQVWSNTGYSLGQQPIDKHLRLEYTQDCGVWPTGIRHALDGSEPIADLQGDNSPLRIPRERVELKDTSYMIAAASQWKVLNYWYVLNQESRIYYQEAIQRDNPFAAHTADIDEWMSLGDRRRAAREVTSGREICDCEYRAVKNAAGRMGNWAGCLHWHLQLDHQPPFQEHLLNHSDFISVASVKRPSGTAAILGDMSALIVLKISVACHTCVTGAAALHHVSAAVHGIPFLIHLDPATAGWRQALFHVPAALNTHRGFINSTLFSKHHSACGLALIAAMCRPLARGVSVLASVTDMACPRRTGVFEISEGFSSGLLSEFLSASPGGSLELGRLCDELEEQRVTPEVTNGRNIFDCQYHSSEGCDWQAGLLDWMGVDPREIWDEEVFRRKVEEYKRCLEGRLRNIRGSRKKKQDDWSDERRKNRNERMNKFWEEKKRLASKLIVSCKPQKATVAKRFDCSPPTKANLVQFRTGHFQIFSCGNRAGRFRWLVGFLGDLPFPLSFHSGVAPVSPKSYSSALKTFLENSKAIAEIFSDNTGEVKEERAEQQWNAVASTPRKHTYQRQRPPRVILEF</sequence>
<gene>
    <name evidence="1" type="ORF">PR048_022769</name>
</gene>
<keyword evidence="2" id="KW-1185">Reference proteome</keyword>
<proteinExistence type="predicted"/>
<evidence type="ECO:0000313" key="1">
    <source>
        <dbReference type="EMBL" id="KAJ8874879.1"/>
    </source>
</evidence>
<protein>
    <submittedName>
        <fullName evidence="1">Uncharacterized protein</fullName>
    </submittedName>
</protein>
<organism evidence="1 2">
    <name type="scientific">Dryococelus australis</name>
    <dbReference type="NCBI Taxonomy" id="614101"/>
    <lineage>
        <taxon>Eukaryota</taxon>
        <taxon>Metazoa</taxon>
        <taxon>Ecdysozoa</taxon>
        <taxon>Arthropoda</taxon>
        <taxon>Hexapoda</taxon>
        <taxon>Insecta</taxon>
        <taxon>Pterygota</taxon>
        <taxon>Neoptera</taxon>
        <taxon>Polyneoptera</taxon>
        <taxon>Phasmatodea</taxon>
        <taxon>Verophasmatodea</taxon>
        <taxon>Anareolatae</taxon>
        <taxon>Phasmatidae</taxon>
        <taxon>Eurycanthinae</taxon>
        <taxon>Dryococelus</taxon>
    </lineage>
</organism>
<name>A0ABQ9GS73_9NEOP</name>
<comment type="caution">
    <text evidence="1">The sequence shown here is derived from an EMBL/GenBank/DDBJ whole genome shotgun (WGS) entry which is preliminary data.</text>
</comment>
<dbReference type="EMBL" id="JARBHB010000009">
    <property type="protein sequence ID" value="KAJ8874879.1"/>
    <property type="molecule type" value="Genomic_DNA"/>
</dbReference>
<evidence type="ECO:0000313" key="2">
    <source>
        <dbReference type="Proteomes" id="UP001159363"/>
    </source>
</evidence>
<reference evidence="1 2" key="1">
    <citation type="submission" date="2023-02" db="EMBL/GenBank/DDBJ databases">
        <title>LHISI_Scaffold_Assembly.</title>
        <authorList>
            <person name="Stuart O.P."/>
            <person name="Cleave R."/>
            <person name="Magrath M.J.L."/>
            <person name="Mikheyev A.S."/>
        </authorList>
    </citation>
    <scope>NUCLEOTIDE SEQUENCE [LARGE SCALE GENOMIC DNA]</scope>
    <source>
        <strain evidence="1">Daus_M_001</strain>
        <tissue evidence="1">Leg muscle</tissue>
    </source>
</reference>